<dbReference type="OMA" id="GNICAFH"/>
<gene>
    <name evidence="2" type="ORF">BVRB_010960</name>
</gene>
<reference evidence="2 3" key="1">
    <citation type="journal article" date="2014" name="Nature">
        <title>The genome of the recently domesticated crop plant sugar beet (Beta vulgaris).</title>
        <authorList>
            <person name="Dohm J.C."/>
            <person name="Minoche A.E."/>
            <person name="Holtgrawe D."/>
            <person name="Capella-Gutierrez S."/>
            <person name="Zakrzewski F."/>
            <person name="Tafer H."/>
            <person name="Rupp O."/>
            <person name="Sorensen T.R."/>
            <person name="Stracke R."/>
            <person name="Reinhardt R."/>
            <person name="Goesmann A."/>
            <person name="Kraft T."/>
            <person name="Schulz B."/>
            <person name="Stadler P.F."/>
            <person name="Schmidt T."/>
            <person name="Gabaldon T."/>
            <person name="Lehrach H."/>
            <person name="Weisshaar B."/>
            <person name="Himmelbauer H."/>
        </authorList>
    </citation>
    <scope>NUCLEOTIDE SEQUENCE [LARGE SCALE GENOMIC DNA]</scope>
    <source>
        <tissue evidence="2">Taproot</tissue>
    </source>
</reference>
<proteinExistence type="predicted"/>
<dbReference type="Gramene" id="KMS95214">
    <property type="protein sequence ID" value="KMS95214"/>
    <property type="gene ID" value="BVRB_010960"/>
</dbReference>
<evidence type="ECO:0008006" key="4">
    <source>
        <dbReference type="Google" id="ProtNLM"/>
    </source>
</evidence>
<accession>A0A0J8B296</accession>
<feature type="signal peptide" evidence="1">
    <location>
        <begin position="1"/>
        <end position="30"/>
    </location>
</feature>
<dbReference type="AlphaFoldDB" id="A0A0J8B296"/>
<dbReference type="EMBL" id="KQ090515">
    <property type="protein sequence ID" value="KMS95214.1"/>
    <property type="molecule type" value="Genomic_DNA"/>
</dbReference>
<feature type="chain" id="PRO_5005294489" description="Granulins domain-containing protein" evidence="1">
    <location>
        <begin position="31"/>
        <end position="103"/>
    </location>
</feature>
<evidence type="ECO:0000313" key="2">
    <source>
        <dbReference type="EMBL" id="KMS95214.1"/>
    </source>
</evidence>
<evidence type="ECO:0000313" key="3">
    <source>
        <dbReference type="Proteomes" id="UP000035740"/>
    </source>
</evidence>
<keyword evidence="3" id="KW-1185">Reference proteome</keyword>
<organism evidence="2 3">
    <name type="scientific">Beta vulgaris subsp. vulgaris</name>
    <name type="common">Beet</name>
    <dbReference type="NCBI Taxonomy" id="3555"/>
    <lineage>
        <taxon>Eukaryota</taxon>
        <taxon>Viridiplantae</taxon>
        <taxon>Streptophyta</taxon>
        <taxon>Embryophyta</taxon>
        <taxon>Tracheophyta</taxon>
        <taxon>Spermatophyta</taxon>
        <taxon>Magnoliopsida</taxon>
        <taxon>eudicotyledons</taxon>
        <taxon>Gunneridae</taxon>
        <taxon>Pentapetalae</taxon>
        <taxon>Caryophyllales</taxon>
        <taxon>Chenopodiaceae</taxon>
        <taxon>Betoideae</taxon>
        <taxon>Beta</taxon>
    </lineage>
</organism>
<protein>
    <recommendedName>
        <fullName evidence="4">Granulins domain-containing protein</fullName>
    </recommendedName>
</protein>
<sequence length="103" mass="10877">MMKMKKGVDVSMSRVLLIVLLISVIMGSMSSTSTLACSGIDQTCEPYDDYGAECCPGSRCLLPGDTDLVGVCIWCPGSGEGCGFFTTCCPGYTCDSFFSGTCY</sequence>
<keyword evidence="1" id="KW-0732">Signal</keyword>
<evidence type="ECO:0000256" key="1">
    <source>
        <dbReference type="SAM" id="SignalP"/>
    </source>
</evidence>
<dbReference type="Proteomes" id="UP000035740">
    <property type="component" value="Unassembled WGS sequence"/>
</dbReference>
<name>A0A0J8B296_BETVV</name>